<dbReference type="Proteomes" id="UP000307173">
    <property type="component" value="Unassembled WGS sequence"/>
</dbReference>
<feature type="compositionally biased region" description="Polar residues" evidence="2">
    <location>
        <begin position="65"/>
        <end position="77"/>
    </location>
</feature>
<accession>A0A4T0X471</accession>
<organism evidence="3 4">
    <name type="scientific">Pichia inconspicua</name>
    <dbReference type="NCBI Taxonomy" id="52247"/>
    <lineage>
        <taxon>Eukaryota</taxon>
        <taxon>Fungi</taxon>
        <taxon>Dikarya</taxon>
        <taxon>Ascomycota</taxon>
        <taxon>Saccharomycotina</taxon>
        <taxon>Pichiomycetes</taxon>
        <taxon>Pichiales</taxon>
        <taxon>Pichiaceae</taxon>
        <taxon>Pichia</taxon>
    </lineage>
</organism>
<name>A0A4T0X471_9ASCO</name>
<dbReference type="AlphaFoldDB" id="A0A4T0X471"/>
<feature type="coiled-coil region" evidence="1">
    <location>
        <begin position="374"/>
        <end position="611"/>
    </location>
</feature>
<gene>
    <name evidence="3" type="ORF">CANINC_001238</name>
</gene>
<feature type="coiled-coil region" evidence="1">
    <location>
        <begin position="84"/>
        <end position="111"/>
    </location>
</feature>
<keyword evidence="1" id="KW-0175">Coiled coil</keyword>
<comment type="caution">
    <text evidence="3">The sequence shown here is derived from an EMBL/GenBank/DDBJ whole genome shotgun (WGS) entry which is preliminary data.</text>
</comment>
<evidence type="ECO:0000256" key="2">
    <source>
        <dbReference type="SAM" id="MobiDB-lite"/>
    </source>
</evidence>
<feature type="region of interest" description="Disordered" evidence="2">
    <location>
        <begin position="637"/>
        <end position="691"/>
    </location>
</feature>
<feature type="compositionally biased region" description="Basic residues" evidence="2">
    <location>
        <begin position="646"/>
        <end position="657"/>
    </location>
</feature>
<dbReference type="OrthoDB" id="4036563at2759"/>
<evidence type="ECO:0000313" key="4">
    <source>
        <dbReference type="Proteomes" id="UP000307173"/>
    </source>
</evidence>
<feature type="compositionally biased region" description="Basic and acidic residues" evidence="2">
    <location>
        <begin position="48"/>
        <end position="64"/>
    </location>
</feature>
<dbReference type="EMBL" id="SELW01000170">
    <property type="protein sequence ID" value="TID30231.1"/>
    <property type="molecule type" value="Genomic_DNA"/>
</dbReference>
<proteinExistence type="predicted"/>
<reference evidence="3 4" key="1">
    <citation type="journal article" date="2019" name="Front. Genet.">
        <title>Whole-Genome Sequencing of the Opportunistic Yeast Pathogen Candida inconspicua Uncovers Its Hybrid Origin.</title>
        <authorList>
            <person name="Mixao V."/>
            <person name="Hansen A.P."/>
            <person name="Saus E."/>
            <person name="Boekhout T."/>
            <person name="Lass-Florl C."/>
            <person name="Gabaldon T."/>
        </authorList>
    </citation>
    <scope>NUCLEOTIDE SEQUENCE [LARGE SCALE GENOMIC DNA]</scope>
    <source>
        <strain evidence="3 4">CBS 180</strain>
    </source>
</reference>
<feature type="compositionally biased region" description="Polar residues" evidence="2">
    <location>
        <begin position="673"/>
        <end position="684"/>
    </location>
</feature>
<feature type="compositionally biased region" description="Basic and acidic residues" evidence="2">
    <location>
        <begin position="20"/>
        <end position="38"/>
    </location>
</feature>
<evidence type="ECO:0000313" key="3">
    <source>
        <dbReference type="EMBL" id="TID30231.1"/>
    </source>
</evidence>
<evidence type="ECO:0000256" key="1">
    <source>
        <dbReference type="SAM" id="Coils"/>
    </source>
</evidence>
<keyword evidence="4" id="KW-1185">Reference proteome</keyword>
<protein>
    <submittedName>
        <fullName evidence="3">Uncharacterized protein</fullName>
    </submittedName>
</protein>
<feature type="region of interest" description="Disordered" evidence="2">
    <location>
        <begin position="1"/>
        <end position="77"/>
    </location>
</feature>
<sequence length="720" mass="81451">MATFFRDSSLFASRNGKPLFGEKKGEQHVEREQSVHDDPTDDDEVEITDVREVADPDNTEEHTMDNSITNDTADTSVDNGDKSLEYLLNTIAHLNERNSKLQGQLTLQEKQNKHLTGELALKTEAVDALKGHLTRVRSTVKSSHALFTELRAQFSANTTSTREAVAELSNTKKNVAKQHEVIASLKNLVSKIKSELTANEIAMHEKNNIINNLKRQSNELAGHLTEQKLANTALQKSITESARLYKDNVVESTTKYTELLNKYSEEKRAHVEEWDRVVALVSSKLGESLEWSQSAISAVRENLNDNFNDIALRLTALTSTADAVATQISGGKERVELVQTEIVSALSDVDKNLSIKLADVSEALIKKFNGLSSVEDLQREIETVLTTVNRVDEKAREIIALREKSSDLEKIISKLEINVVNLTKEVNIKDKALQDVQNKLEKVHLESSTLESEKNTTIQLLQENSIILTKEMEKLKLQSTLEKEDHKSHINMLEEKARKVETQNIKLFNEEKNKNARLERELKLLNDELNEEKNKLAQQSHSFTSFTEKIQLLEEQLSTYKNDNSSADQITKLEEKINILRDNVAEKQKLVDSLRATLHEKEKSIAKLEEKIAQPPLPPPIFPESRTSTVIKKEPLSQVKTEKPKSIKKPKTKRATPKIKSTTTRASKRKLLDSSQDSTKSQSLQKKRSDSVKKSILEDLDIFNEFVAMDRMESIGKPNW</sequence>